<feature type="compositionally biased region" description="Basic and acidic residues" evidence="1">
    <location>
        <begin position="391"/>
        <end position="403"/>
    </location>
</feature>
<dbReference type="Pfam" id="PF13424">
    <property type="entry name" value="TPR_12"/>
    <property type="match status" value="3"/>
</dbReference>
<dbReference type="NCBIfam" id="NF040586">
    <property type="entry name" value="FxSxx_TPR"/>
    <property type="match status" value="1"/>
</dbReference>
<dbReference type="SUPFAM" id="SSF48452">
    <property type="entry name" value="TPR-like"/>
    <property type="match status" value="3"/>
</dbReference>
<feature type="compositionally biased region" description="Basic and acidic residues" evidence="1">
    <location>
        <begin position="16"/>
        <end position="30"/>
    </location>
</feature>
<dbReference type="EMBL" id="JALKFT010000017">
    <property type="protein sequence ID" value="MCK9877415.1"/>
    <property type="molecule type" value="Genomic_DNA"/>
</dbReference>
<reference evidence="4 5" key="1">
    <citation type="submission" date="2022-04" db="EMBL/GenBank/DDBJ databases">
        <title>Genome diversity in the genus Frankia.</title>
        <authorList>
            <person name="Carlos-Shanley C."/>
            <person name="Hahn D."/>
        </authorList>
    </citation>
    <scope>NUCLEOTIDE SEQUENCE [LARGE SCALE GENOMIC DNA]</scope>
    <source>
        <strain evidence="4 5">Ag45/Mut15</strain>
    </source>
</reference>
<dbReference type="InterPro" id="IPR056681">
    <property type="entry name" value="DUF7779"/>
</dbReference>
<evidence type="ECO:0000259" key="2">
    <source>
        <dbReference type="Pfam" id="PF00931"/>
    </source>
</evidence>
<evidence type="ECO:0000313" key="5">
    <source>
        <dbReference type="Proteomes" id="UP001201873"/>
    </source>
</evidence>
<protein>
    <submittedName>
        <fullName evidence="4">FxSxx-COOH system tetratricopeptide repeat protein</fullName>
    </submittedName>
</protein>
<feature type="domain" description="NB-ARC" evidence="2">
    <location>
        <begin position="477"/>
        <end position="614"/>
    </location>
</feature>
<comment type="caution">
    <text evidence="4">The sequence shown here is derived from an EMBL/GenBank/DDBJ whole genome shotgun (WGS) entry which is preliminary data.</text>
</comment>
<name>A0ABT0K0T0_9ACTN</name>
<dbReference type="Proteomes" id="UP001201873">
    <property type="component" value="Unassembled WGS sequence"/>
</dbReference>
<dbReference type="SUPFAM" id="SSF52540">
    <property type="entry name" value="P-loop containing nucleoside triphosphate hydrolases"/>
    <property type="match status" value="1"/>
</dbReference>
<dbReference type="Gene3D" id="1.25.40.10">
    <property type="entry name" value="Tetratricopeptide repeat domain"/>
    <property type="match status" value="2"/>
</dbReference>
<feature type="region of interest" description="Disordered" evidence="1">
    <location>
        <begin position="380"/>
        <end position="429"/>
    </location>
</feature>
<accession>A0ABT0K0T0</accession>
<keyword evidence="5" id="KW-1185">Reference proteome</keyword>
<dbReference type="InterPro" id="IPR002182">
    <property type="entry name" value="NB-ARC"/>
</dbReference>
<evidence type="ECO:0000259" key="3">
    <source>
        <dbReference type="Pfam" id="PF25000"/>
    </source>
</evidence>
<feature type="domain" description="DUF7779" evidence="3">
    <location>
        <begin position="687"/>
        <end position="774"/>
    </location>
</feature>
<dbReference type="RefSeq" id="WP_248825667.1">
    <property type="nucleotide sequence ID" value="NZ_JALKFT010000017.1"/>
</dbReference>
<proteinExistence type="predicted"/>
<sequence>MTPNDAPGADQPADDQPDKPTRLRYLREPPRGGLPSSGWGEHGFTETLTGALHPLPAVAWNLHLVVDANPTFSAVWSDAVPTLAETLRAQPAFHTVAVSYLRSTPGRVDPGLPEQGRAVTRMTWLLTDGVGPAWKSGQMARVLAGWATGGPVAVLDVLAAHTWHQSDLRATRVRMLGVGPDEPGRVSRWHYGGPGGAERPGPSTLPAPVPVLEIDAGWIARWARFVAARDASWFETAAVLTGPDASAADPVVPLSAPSAAERLANFGAYASPAAQRLAALLAAVPALGRRGLRAVAGIAGAHRRDLSEVFAFGLLAPGAARATFEADPDLRGALRAQLTHSDVERVRRAVAPTPHPHPETESEKHITMSSITGVGRLMTEATGPSSAVPASRRDADVADRSEPGTRAPDPHAAVPIGPTESGGPTVAAATSLTSTGHLPRLWGNVPSRNPHFTGRHDLLDALDARLREGITSVLPEALHGMGGVGKTQLAAEYVYQHLGDFDVIWWIPAEQSVQIANAFIELGQRLGLDVGSEANVAVRQVIEALRLGDPYPRWLLVFDNADDPAAVREYIPASSTGRILVTSRNPGWGHVSRPLEVAVFRREESVDLLRSRGGPLSDTDADRLAAALGDLPLAIETAATWRAETGMSAAEYLRLLDDKLTELLDTPPADYPRPVTAAWNVSLDRLAESNPAALELLQVCASFAPTPISRQLLSRAFNETISPALDEALRDPVKLSRAIRDVHRFALARIDHRDNSIVMHRLVQAVLVNRMTPPQQGTMRHGAHVMLAASDPNDPLNPGLWSTYADLYPHMVASNTERCEDPRVRQLLINLCDYLWSWGDHEGSAEFARRVSEAWRADFGDEDPYTLQMSLRFGWGLVVVGRYAEAAEVNQRTYELSMRVNGPDAEMTNELMGNIGADRRWRGEFTAALEIARDAHTRARRAFGPDDPQTLNAAHTVAVCLRLLGRYSESVVLGEQTWAQAVRLYGEDHAESLKSLTGVALDRRELGDYLGARTAHEGIEARFRRLYDLTENHPARLHASRYLAVAHRKAGDHPRALELSREVEQRFFRRYGGQHPASLVAALGLSIDLRHAGLLQEARDVCLRTLRRYADKIGETHPHTLAAAVNLAVIERLAGRAADALDRDEQTFAAYTERLGAAHPSTLAAATNLASDLHALGRFAAAADRDELTLATSTDALGERHPSTLAVAANLAMDLRSLERTDEAREQQARTLLRIDMVLGRDHPAARQVVAWIRLDCDIDPMPI</sequence>
<dbReference type="InterPro" id="IPR027417">
    <property type="entry name" value="P-loop_NTPase"/>
</dbReference>
<dbReference type="Pfam" id="PF00931">
    <property type="entry name" value="NB-ARC"/>
    <property type="match status" value="1"/>
</dbReference>
<dbReference type="PANTHER" id="PTHR46082:SF6">
    <property type="entry name" value="AAA+ ATPASE DOMAIN-CONTAINING PROTEIN-RELATED"/>
    <property type="match status" value="1"/>
</dbReference>
<dbReference type="Gene3D" id="3.40.50.300">
    <property type="entry name" value="P-loop containing nucleotide triphosphate hydrolases"/>
    <property type="match status" value="1"/>
</dbReference>
<evidence type="ECO:0000256" key="1">
    <source>
        <dbReference type="SAM" id="MobiDB-lite"/>
    </source>
</evidence>
<feature type="region of interest" description="Disordered" evidence="1">
    <location>
        <begin position="1"/>
        <end position="41"/>
    </location>
</feature>
<dbReference type="Pfam" id="PF25000">
    <property type="entry name" value="DUF7779"/>
    <property type="match status" value="1"/>
</dbReference>
<dbReference type="PANTHER" id="PTHR46082">
    <property type="entry name" value="ATP/GTP-BINDING PROTEIN-RELATED"/>
    <property type="match status" value="1"/>
</dbReference>
<dbReference type="InterPro" id="IPR011990">
    <property type="entry name" value="TPR-like_helical_dom_sf"/>
</dbReference>
<evidence type="ECO:0000313" key="4">
    <source>
        <dbReference type="EMBL" id="MCK9877415.1"/>
    </source>
</evidence>
<gene>
    <name evidence="4" type="primary">fxsT</name>
    <name evidence="4" type="ORF">MXD59_16835</name>
</gene>
<dbReference type="InterPro" id="IPR053137">
    <property type="entry name" value="NLR-like"/>
</dbReference>
<organism evidence="4 5">
    <name type="scientific">Frankia umida</name>
    <dbReference type="NCBI Taxonomy" id="573489"/>
    <lineage>
        <taxon>Bacteria</taxon>
        <taxon>Bacillati</taxon>
        <taxon>Actinomycetota</taxon>
        <taxon>Actinomycetes</taxon>
        <taxon>Frankiales</taxon>
        <taxon>Frankiaceae</taxon>
        <taxon>Frankia</taxon>
    </lineage>
</organism>
<feature type="compositionally biased region" description="Low complexity" evidence="1">
    <location>
        <begin position="1"/>
        <end position="11"/>
    </location>
</feature>